<sequence>MLRRILASIFVFFVVTALWQCARRGNPTGGPKDLDPPVLVKAEPENMSVNFKEKRIRLYFDEFIKLKDIQDQLIVSPPLKYTPDITPQGGASKYLEIKFKDTLKENTTYTFNFGQSITDNNEGNPFSFFTYVFSTGDYLDSLKVQGAVKDAFNKKADEFISVMLYEIDSAYTDSTVYQKPPYYITNTLDSAVIFTLDHLKAGKYAIFGIKDVAKNNVFDQNTDKIAFVSDTVSIPTDSTYLLNLFKEIPDYSVAVPTFAAKNKIIFGYYGEGDSVLIETLNPLPDSVKTKVLREQNKDTLNYWFTPTDLDSIIFTVTNEKLKVIDTFTVKTRKVGTDSLQLNPNQRGSLNFEDPFYIAANTPITAIDTTRITLMDKDSTQISFKSDLDTLKNKIDFDFEVEPNQNYQMGLLPGAITNLFGETNDTINFNLATKSFADYGNLSFTIVTDSISYPLLVQLTDEKGEIKREVFAEEPKVFEFNNLQPSKYLLRIIFDVNGNKKWDTGSYLKRIQPEKVSYYPEIIDVRANWEMPITFTLLE</sequence>
<accession>A0A1G9LZ58</accession>
<reference evidence="3 4" key="1">
    <citation type="submission" date="2016-10" db="EMBL/GenBank/DDBJ databases">
        <authorList>
            <person name="de Groot N.N."/>
        </authorList>
    </citation>
    <scope>NUCLEOTIDE SEQUENCE [LARGE SCALE GENOMIC DNA]</scope>
    <source>
        <strain evidence="3 4">DSM 19886</strain>
    </source>
</reference>
<evidence type="ECO:0000313" key="4">
    <source>
        <dbReference type="Proteomes" id="UP000199440"/>
    </source>
</evidence>
<proteinExistence type="predicted"/>
<keyword evidence="1" id="KW-0732">Signal</keyword>
<name>A0A1G9LZ58_9FLAO</name>
<keyword evidence="4" id="KW-1185">Reference proteome</keyword>
<feature type="domain" description="SbsA Ig-like" evidence="2">
    <location>
        <begin position="35"/>
        <end position="135"/>
    </location>
</feature>
<protein>
    <submittedName>
        <fullName evidence="3">Ig-like domain-containing protein</fullName>
    </submittedName>
</protein>
<organism evidence="3 4">
    <name type="scientific">Kriegella aquimaris</name>
    <dbReference type="NCBI Taxonomy" id="192904"/>
    <lineage>
        <taxon>Bacteria</taxon>
        <taxon>Pseudomonadati</taxon>
        <taxon>Bacteroidota</taxon>
        <taxon>Flavobacteriia</taxon>
        <taxon>Flavobacteriales</taxon>
        <taxon>Flavobacteriaceae</taxon>
        <taxon>Kriegella</taxon>
    </lineage>
</organism>
<evidence type="ECO:0000313" key="3">
    <source>
        <dbReference type="EMBL" id="SDL66705.1"/>
    </source>
</evidence>
<dbReference type="RefSeq" id="WP_089886678.1">
    <property type="nucleotide sequence ID" value="NZ_FNGV01000002.1"/>
</dbReference>
<dbReference type="Pfam" id="PF13205">
    <property type="entry name" value="Big_5"/>
    <property type="match status" value="1"/>
</dbReference>
<dbReference type="AlphaFoldDB" id="A0A1G9LZ58"/>
<dbReference type="OrthoDB" id="9809989at2"/>
<gene>
    <name evidence="3" type="ORF">SAMN04488514_102274</name>
</gene>
<evidence type="ECO:0000256" key="1">
    <source>
        <dbReference type="ARBA" id="ARBA00022729"/>
    </source>
</evidence>
<evidence type="ECO:0000259" key="2">
    <source>
        <dbReference type="Pfam" id="PF13205"/>
    </source>
</evidence>
<dbReference type="InterPro" id="IPR032812">
    <property type="entry name" value="SbsA_Ig"/>
</dbReference>
<dbReference type="EMBL" id="FNGV01000002">
    <property type="protein sequence ID" value="SDL66705.1"/>
    <property type="molecule type" value="Genomic_DNA"/>
</dbReference>
<dbReference type="Proteomes" id="UP000199440">
    <property type="component" value="Unassembled WGS sequence"/>
</dbReference>
<dbReference type="STRING" id="192904.SAMN04488514_102274"/>